<dbReference type="RefSeq" id="WP_142493050.1">
    <property type="nucleotide sequence ID" value="NZ_FXTO01000008.1"/>
</dbReference>
<accession>A0A521D312</accession>
<dbReference type="AlphaFoldDB" id="A0A521D312"/>
<dbReference type="CDD" id="cd03358">
    <property type="entry name" value="LbH_WxcM_N_like"/>
    <property type="match status" value="1"/>
</dbReference>
<sequence length="160" mass="16763">MTQQASVPSKLGEIGIKNVDFGSNVTVIQPANLYGCRIGEDAFVGPFVEIQSNVSIGARTRIQSHTFVCSLVEIGEDCFVGHGVMFINDTFEKGGPARGDESLWRRTKIGNGVSIGSNATILPVAICDGSVIGAGAVVTKDISQPGIYAGNPAQLIRPLS</sequence>
<evidence type="ECO:0000313" key="3">
    <source>
        <dbReference type="Proteomes" id="UP000316030"/>
    </source>
</evidence>
<protein>
    <submittedName>
        <fullName evidence="2">Transferase hexapeptide (Six repeat-containing protein)</fullName>
    </submittedName>
</protein>
<dbReference type="PANTHER" id="PTHR43300">
    <property type="entry name" value="ACETYLTRANSFERASE"/>
    <property type="match status" value="1"/>
</dbReference>
<dbReference type="Pfam" id="PF00132">
    <property type="entry name" value="Hexapep"/>
    <property type="match status" value="1"/>
</dbReference>
<dbReference type="InterPro" id="IPR001451">
    <property type="entry name" value="Hexapep"/>
</dbReference>
<dbReference type="SUPFAM" id="SSF51161">
    <property type="entry name" value="Trimeric LpxA-like enzymes"/>
    <property type="match status" value="1"/>
</dbReference>
<dbReference type="Proteomes" id="UP000316030">
    <property type="component" value="Unassembled WGS sequence"/>
</dbReference>
<dbReference type="InterPro" id="IPR050179">
    <property type="entry name" value="Trans_hexapeptide_repeat"/>
</dbReference>
<organism evidence="2 3">
    <name type="scientific">Thalassovita litoralis</name>
    <dbReference type="NCBI Taxonomy" id="1010611"/>
    <lineage>
        <taxon>Bacteria</taxon>
        <taxon>Pseudomonadati</taxon>
        <taxon>Pseudomonadota</taxon>
        <taxon>Alphaproteobacteria</taxon>
        <taxon>Rhodobacterales</taxon>
        <taxon>Roseobacteraceae</taxon>
        <taxon>Thalassovita</taxon>
    </lineage>
</organism>
<proteinExistence type="inferred from homology"/>
<gene>
    <name evidence="2" type="ORF">SAMN06265173_108137</name>
</gene>
<reference evidence="2 3" key="1">
    <citation type="submission" date="2017-05" db="EMBL/GenBank/DDBJ databases">
        <authorList>
            <person name="Varghese N."/>
            <person name="Submissions S."/>
        </authorList>
    </citation>
    <scope>NUCLEOTIDE SEQUENCE [LARGE SCALE GENOMIC DNA]</scope>
    <source>
        <strain evidence="2 3">DSM 29506</strain>
    </source>
</reference>
<comment type="similarity">
    <text evidence="1">Belongs to the transferase hexapeptide repeat family.</text>
</comment>
<evidence type="ECO:0000256" key="1">
    <source>
        <dbReference type="ARBA" id="ARBA00007274"/>
    </source>
</evidence>
<dbReference type="GO" id="GO:0016740">
    <property type="term" value="F:transferase activity"/>
    <property type="evidence" value="ECO:0007669"/>
    <property type="project" value="UniProtKB-KW"/>
</dbReference>
<dbReference type="InterPro" id="IPR011004">
    <property type="entry name" value="Trimer_LpxA-like_sf"/>
</dbReference>
<dbReference type="Pfam" id="PF14602">
    <property type="entry name" value="Hexapep_2"/>
    <property type="match status" value="1"/>
</dbReference>
<dbReference type="PANTHER" id="PTHR43300:SF10">
    <property type="entry name" value="2,3,4,5-TETRAHYDROPYRIDINE-2,6-DICARBOXYLATE N-ACETYLTRANSFERASE"/>
    <property type="match status" value="1"/>
</dbReference>
<evidence type="ECO:0000313" key="2">
    <source>
        <dbReference type="EMBL" id="SMO66096.1"/>
    </source>
</evidence>
<keyword evidence="3" id="KW-1185">Reference proteome</keyword>
<keyword evidence="2" id="KW-0808">Transferase</keyword>
<dbReference type="OrthoDB" id="9815592at2"/>
<dbReference type="Gene3D" id="2.160.10.10">
    <property type="entry name" value="Hexapeptide repeat proteins"/>
    <property type="match status" value="1"/>
</dbReference>
<name>A0A521D312_9RHOB</name>
<dbReference type="EMBL" id="FXTO01000008">
    <property type="protein sequence ID" value="SMO66096.1"/>
    <property type="molecule type" value="Genomic_DNA"/>
</dbReference>